<dbReference type="EMBL" id="BKCJ010598411">
    <property type="protein sequence ID" value="GFB30803.1"/>
    <property type="molecule type" value="Genomic_DNA"/>
</dbReference>
<comment type="caution">
    <text evidence="1">The sequence shown here is derived from an EMBL/GenBank/DDBJ whole genome shotgun (WGS) entry which is preliminary data.</text>
</comment>
<organism evidence="1">
    <name type="scientific">Tanacetum cinerariifolium</name>
    <name type="common">Dalmatian daisy</name>
    <name type="synonym">Chrysanthemum cinerariifolium</name>
    <dbReference type="NCBI Taxonomy" id="118510"/>
    <lineage>
        <taxon>Eukaryota</taxon>
        <taxon>Viridiplantae</taxon>
        <taxon>Streptophyta</taxon>
        <taxon>Embryophyta</taxon>
        <taxon>Tracheophyta</taxon>
        <taxon>Spermatophyta</taxon>
        <taxon>Magnoliopsida</taxon>
        <taxon>eudicotyledons</taxon>
        <taxon>Gunneridae</taxon>
        <taxon>Pentapetalae</taxon>
        <taxon>asterids</taxon>
        <taxon>campanulids</taxon>
        <taxon>Asterales</taxon>
        <taxon>Asteraceae</taxon>
        <taxon>Asteroideae</taxon>
        <taxon>Anthemideae</taxon>
        <taxon>Anthemidinae</taxon>
        <taxon>Tanacetum</taxon>
    </lineage>
</organism>
<evidence type="ECO:0000313" key="1">
    <source>
        <dbReference type="EMBL" id="GFB30803.1"/>
    </source>
</evidence>
<dbReference type="AlphaFoldDB" id="A0A699LAP7"/>
<proteinExistence type="predicted"/>
<accession>A0A699LAP7</accession>
<reference evidence="1" key="1">
    <citation type="journal article" date="2019" name="Sci. Rep.">
        <title>Draft genome of Tanacetum cinerariifolium, the natural source of mosquito coil.</title>
        <authorList>
            <person name="Yamashiro T."/>
            <person name="Shiraishi A."/>
            <person name="Satake H."/>
            <person name="Nakayama K."/>
        </authorList>
    </citation>
    <scope>NUCLEOTIDE SEQUENCE</scope>
</reference>
<evidence type="ECO:0008006" key="2">
    <source>
        <dbReference type="Google" id="ProtNLM"/>
    </source>
</evidence>
<sequence>MGDEHLDTIHEKESDEFIKSSVENLVPNPSESEDLYNIGRIDSDYSDSEGDNLFPERFLHDDHISLPKILDSSNVVRIFPPLFTYPVTSSILLSPGSEDIIFDPDISNYHFSSFMPGVSLRSGTSMKFNIYPNHLNETPMEILSSTSSTIDQ</sequence>
<protein>
    <recommendedName>
        <fullName evidence="2">NAC domain-containing protein</fullName>
    </recommendedName>
</protein>
<gene>
    <name evidence="1" type="ORF">Tci_702774</name>
</gene>
<name>A0A699LAP7_TANCI</name>